<evidence type="ECO:0000313" key="1">
    <source>
        <dbReference type="EMBL" id="ORM89831.1"/>
    </source>
</evidence>
<dbReference type="OrthoDB" id="5288800at2"/>
<dbReference type="RefSeq" id="WP_084879549.1">
    <property type="nucleotide sequence ID" value="NZ_JAGGMY010000005.1"/>
</dbReference>
<dbReference type="AlphaFoldDB" id="A0A1X1ELN8"/>
<comment type="caution">
    <text evidence="1">The sequence shown here is derived from an EMBL/GenBank/DDBJ whole genome shotgun (WGS) entry which is preliminary data.</text>
</comment>
<dbReference type="SUPFAM" id="SSF53822">
    <property type="entry name" value="Periplasmic binding protein-like I"/>
    <property type="match status" value="1"/>
</dbReference>
<organism evidence="1 2">
    <name type="scientific">Pantoea cypripedii</name>
    <name type="common">Pectobacterium cypripedii</name>
    <name type="synonym">Erwinia cypripedii</name>
    <dbReference type="NCBI Taxonomy" id="55209"/>
    <lineage>
        <taxon>Bacteria</taxon>
        <taxon>Pseudomonadati</taxon>
        <taxon>Pseudomonadota</taxon>
        <taxon>Gammaproteobacteria</taxon>
        <taxon>Enterobacterales</taxon>
        <taxon>Erwiniaceae</taxon>
        <taxon>Pantoea</taxon>
    </lineage>
</organism>
<dbReference type="InterPro" id="IPR039570">
    <property type="entry name" value="AmiC_PBP1"/>
</dbReference>
<keyword evidence="2" id="KW-1185">Reference proteome</keyword>
<reference evidence="1 2" key="1">
    <citation type="journal article" date="2017" name="Antonie Van Leeuwenhoek">
        <title>Phylogenomic resolution of the bacterial genus Pantoea and its relationship with Erwinia and Tatumella.</title>
        <authorList>
            <person name="Palmer M."/>
            <person name="Steenkamp E.T."/>
            <person name="Coetzee M.P."/>
            <person name="Chan W.Y."/>
            <person name="van Zyl E."/>
            <person name="De Maayer P."/>
            <person name="Coutinho T.A."/>
            <person name="Blom J."/>
            <person name="Smits T.H."/>
            <person name="Duffy B."/>
            <person name="Venter S.N."/>
        </authorList>
    </citation>
    <scope>NUCLEOTIDE SEQUENCE [LARGE SCALE GENOMIC DNA]</scope>
    <source>
        <strain evidence="1 2">LMG 2657</strain>
    </source>
</reference>
<dbReference type="Proteomes" id="UP000193749">
    <property type="component" value="Unassembled WGS sequence"/>
</dbReference>
<dbReference type="PANTHER" id="PTHR47628">
    <property type="match status" value="1"/>
</dbReference>
<dbReference type="PANTHER" id="PTHR47628:SF1">
    <property type="entry name" value="ALIPHATIC AMIDASE EXPRESSION-REGULATING PROTEIN"/>
    <property type="match status" value="1"/>
</dbReference>
<dbReference type="EMBL" id="MLJI01000002">
    <property type="protein sequence ID" value="ORM89831.1"/>
    <property type="molecule type" value="Genomic_DNA"/>
</dbReference>
<proteinExistence type="predicted"/>
<dbReference type="InterPro" id="IPR028082">
    <property type="entry name" value="Peripla_BP_I"/>
</dbReference>
<dbReference type="GO" id="GO:0033218">
    <property type="term" value="F:amide binding"/>
    <property type="evidence" value="ECO:0007669"/>
    <property type="project" value="InterPro"/>
</dbReference>
<dbReference type="CDD" id="cd06357">
    <property type="entry name" value="PBP1_AmiC"/>
    <property type="match status" value="1"/>
</dbReference>
<name>A0A1X1ELN8_PANCY</name>
<evidence type="ECO:0000313" key="2">
    <source>
        <dbReference type="Proteomes" id="UP000193749"/>
    </source>
</evidence>
<protein>
    <submittedName>
        <fullName evidence="1">ABC transporter substrate-binding protein</fullName>
    </submittedName>
</protein>
<sequence>MSAKEAPFAPRERRCKSTIPVGILYSVSGHYGSIGREMLNGIMLAIEEVNADDRLDFSLAPIVCDPGCQLENYYRYCRDLLHSHGVKHIVGCYTSASRKLILPLVEGANALLWHTARYEGFESSDHVMYLGAAPNQHVLPMLDYVFAHYPREVYHVGSNYIWSEEIDRITRETVEARGGKMIASEFLPLGETDVLPIIQDILARRPPVILITLVGISAYRFFQLWKTMMPDHPFLREAAPARLSLTLCEREVAMIGAEALEGCLVSAVYFHSIANAQNEQFVARYHQRFGEQATTTVDAEAAWMSGHFLARGIQASGSDDPALVKEAIYGYELDAPNGVTRINRENNHASLTPRLARIGADGQFHLLWQAASPVTPDPWLTWSDLSRQ</sequence>
<dbReference type="Pfam" id="PF13433">
    <property type="entry name" value="Peripla_BP_5"/>
    <property type="match status" value="1"/>
</dbReference>
<gene>
    <name evidence="1" type="ORF">HA50_24865</name>
</gene>
<dbReference type="Gene3D" id="3.40.50.2300">
    <property type="match status" value="2"/>
</dbReference>
<dbReference type="STRING" id="55209.HA50_24865"/>
<accession>A0A1X1ELN8</accession>